<dbReference type="PANTHER" id="PTHR20857:SF22">
    <property type="entry name" value="THIAZOLE TAUTOMERASE"/>
    <property type="match status" value="1"/>
</dbReference>
<dbReference type="Gene3D" id="3.20.20.70">
    <property type="entry name" value="Aldolase class I"/>
    <property type="match status" value="1"/>
</dbReference>
<reference evidence="5" key="1">
    <citation type="journal article" date="2019" name="Int. J. Syst. Evol. Microbiol.">
        <title>The Global Catalogue of Microorganisms (GCM) 10K type strain sequencing project: providing services to taxonomists for standard genome sequencing and annotation.</title>
        <authorList>
            <consortium name="The Broad Institute Genomics Platform"/>
            <consortium name="The Broad Institute Genome Sequencing Center for Infectious Disease"/>
            <person name="Wu L."/>
            <person name="Ma J."/>
        </authorList>
    </citation>
    <scope>NUCLEOTIDE SEQUENCE [LARGE SCALE GENOMIC DNA]</scope>
    <source>
        <strain evidence="5">R28</strain>
    </source>
</reference>
<dbReference type="InterPro" id="IPR013785">
    <property type="entry name" value="Aldolase_TIM"/>
</dbReference>
<dbReference type="CDD" id="cd00564">
    <property type="entry name" value="TMP_TenI"/>
    <property type="match status" value="1"/>
</dbReference>
<feature type="domain" description="Thiamine phosphate synthase/TenI" evidence="3">
    <location>
        <begin position="8"/>
        <end position="182"/>
    </location>
</feature>
<evidence type="ECO:0000259" key="3">
    <source>
        <dbReference type="Pfam" id="PF02581"/>
    </source>
</evidence>
<dbReference type="Proteomes" id="UP001597383">
    <property type="component" value="Unassembled WGS sequence"/>
</dbReference>
<protein>
    <submittedName>
        <fullName evidence="4">Thiazole tautomerase TenI</fullName>
    </submittedName>
</protein>
<evidence type="ECO:0000256" key="1">
    <source>
        <dbReference type="ARBA" id="ARBA00004948"/>
    </source>
</evidence>
<organism evidence="4 5">
    <name type="scientific">Ornithinibacillus salinisoli</name>
    <dbReference type="NCBI Taxonomy" id="1848459"/>
    <lineage>
        <taxon>Bacteria</taxon>
        <taxon>Bacillati</taxon>
        <taxon>Bacillota</taxon>
        <taxon>Bacilli</taxon>
        <taxon>Bacillales</taxon>
        <taxon>Bacillaceae</taxon>
        <taxon>Ornithinibacillus</taxon>
    </lineage>
</organism>
<keyword evidence="5" id="KW-1185">Reference proteome</keyword>
<dbReference type="PANTHER" id="PTHR20857">
    <property type="entry name" value="THIAMINE-PHOSPHATE PYROPHOSPHORYLASE"/>
    <property type="match status" value="1"/>
</dbReference>
<dbReference type="InterPro" id="IPR036206">
    <property type="entry name" value="ThiamineP_synth_sf"/>
</dbReference>
<accession>A0ABW4VZH8</accession>
<gene>
    <name evidence="4" type="primary">tenI</name>
    <name evidence="4" type="ORF">ACFSJF_10100</name>
</gene>
<keyword evidence="2" id="KW-0784">Thiamine biosynthesis</keyword>
<dbReference type="NCBIfam" id="NF005819">
    <property type="entry name" value="PRK07695.1"/>
    <property type="match status" value="1"/>
</dbReference>
<name>A0ABW4VZH8_9BACI</name>
<comment type="caution">
    <text evidence="4">The sequence shown here is derived from an EMBL/GenBank/DDBJ whole genome shotgun (WGS) entry which is preliminary data.</text>
</comment>
<dbReference type="SUPFAM" id="SSF51391">
    <property type="entry name" value="Thiamin phosphate synthase"/>
    <property type="match status" value="1"/>
</dbReference>
<dbReference type="Pfam" id="PF02581">
    <property type="entry name" value="TMP-TENI"/>
    <property type="match status" value="1"/>
</dbReference>
<evidence type="ECO:0000313" key="4">
    <source>
        <dbReference type="EMBL" id="MFD2044618.1"/>
    </source>
</evidence>
<dbReference type="EMBL" id="JBHUHQ010000015">
    <property type="protein sequence ID" value="MFD2044618.1"/>
    <property type="molecule type" value="Genomic_DNA"/>
</dbReference>
<proteinExistence type="predicted"/>
<sequence length="201" mass="21835">MENGELHIISTGKQSPETLAEIIEEIHPYIDAIHIREKTKTAKEIYEMVMLLIEKQVPISKIIINDRLDVAYISKVHGIHLAYHSLPLDMVKENFTGFRVGCSVHTIGEALHAQTQGADYVTFGHVFATNSKAGLAPRGLDQLRSITNSVSIPVIAIGGINPINVRSVMESGAKGIAVMSGILEADNPLGVAKEYALNLSI</sequence>
<dbReference type="RefSeq" id="WP_377556150.1">
    <property type="nucleotide sequence ID" value="NZ_JBHUHQ010000015.1"/>
</dbReference>
<comment type="pathway">
    <text evidence="1">Cofactor biosynthesis; thiamine diphosphate biosynthesis.</text>
</comment>
<evidence type="ECO:0000313" key="5">
    <source>
        <dbReference type="Proteomes" id="UP001597383"/>
    </source>
</evidence>
<dbReference type="InterPro" id="IPR022998">
    <property type="entry name" value="ThiamineP_synth_TenI"/>
</dbReference>
<evidence type="ECO:0000256" key="2">
    <source>
        <dbReference type="ARBA" id="ARBA00022977"/>
    </source>
</evidence>